<organism evidence="1">
    <name type="scientific">marine sediment metagenome</name>
    <dbReference type="NCBI Taxonomy" id="412755"/>
    <lineage>
        <taxon>unclassified sequences</taxon>
        <taxon>metagenomes</taxon>
        <taxon>ecological metagenomes</taxon>
    </lineage>
</organism>
<name>A0A0F9CMY5_9ZZZZ</name>
<reference evidence="1" key="1">
    <citation type="journal article" date="2015" name="Nature">
        <title>Complex archaea that bridge the gap between prokaryotes and eukaryotes.</title>
        <authorList>
            <person name="Spang A."/>
            <person name="Saw J.H."/>
            <person name="Jorgensen S.L."/>
            <person name="Zaremba-Niedzwiedzka K."/>
            <person name="Martijn J."/>
            <person name="Lind A.E."/>
            <person name="van Eijk R."/>
            <person name="Schleper C."/>
            <person name="Guy L."/>
            <person name="Ettema T.J."/>
        </authorList>
    </citation>
    <scope>NUCLEOTIDE SEQUENCE</scope>
</reference>
<accession>A0A0F9CMY5</accession>
<dbReference type="EMBL" id="LAZR01043457">
    <property type="protein sequence ID" value="KKL07026.1"/>
    <property type="molecule type" value="Genomic_DNA"/>
</dbReference>
<feature type="non-terminal residue" evidence="1">
    <location>
        <position position="24"/>
    </location>
</feature>
<protein>
    <submittedName>
        <fullName evidence="1">Uncharacterized protein</fullName>
    </submittedName>
</protein>
<gene>
    <name evidence="1" type="ORF">LCGC14_2590120</name>
</gene>
<comment type="caution">
    <text evidence="1">The sequence shown here is derived from an EMBL/GenBank/DDBJ whole genome shotgun (WGS) entry which is preliminary data.</text>
</comment>
<evidence type="ECO:0000313" key="1">
    <source>
        <dbReference type="EMBL" id="KKL07026.1"/>
    </source>
</evidence>
<dbReference type="AlphaFoldDB" id="A0A0F9CMY5"/>
<sequence length="24" mass="2746">MKEREMKTRWIVVVAVAIVLCLAS</sequence>
<proteinExistence type="predicted"/>